<protein>
    <recommendedName>
        <fullName evidence="3">CCHC-type domain-containing protein</fullName>
    </recommendedName>
</protein>
<dbReference type="AlphaFoldDB" id="A0AAW0ATB3"/>
<feature type="compositionally biased region" description="Basic and acidic residues" evidence="2">
    <location>
        <begin position="45"/>
        <end position="54"/>
    </location>
</feature>
<feature type="compositionally biased region" description="Polar residues" evidence="2">
    <location>
        <begin position="29"/>
        <end position="39"/>
    </location>
</feature>
<feature type="region of interest" description="Disordered" evidence="2">
    <location>
        <begin position="25"/>
        <end position="54"/>
    </location>
</feature>
<dbReference type="EMBL" id="JAWWNJ010000050">
    <property type="protein sequence ID" value="KAK7016491.1"/>
    <property type="molecule type" value="Genomic_DNA"/>
</dbReference>
<evidence type="ECO:0000313" key="4">
    <source>
        <dbReference type="EMBL" id="KAK7016491.1"/>
    </source>
</evidence>
<evidence type="ECO:0000256" key="2">
    <source>
        <dbReference type="SAM" id="MobiDB-lite"/>
    </source>
</evidence>
<keyword evidence="1" id="KW-0479">Metal-binding</keyword>
<dbReference type="InterPro" id="IPR001878">
    <property type="entry name" value="Znf_CCHC"/>
</dbReference>
<reference evidence="4 5" key="1">
    <citation type="journal article" date="2024" name="J Genomics">
        <title>Draft genome sequencing and assembly of Favolaschia claudopus CIRM-BRFM 2984 isolated from oak limbs.</title>
        <authorList>
            <person name="Navarro D."/>
            <person name="Drula E."/>
            <person name="Chaduli D."/>
            <person name="Cazenave R."/>
            <person name="Ahrendt S."/>
            <person name="Wang J."/>
            <person name="Lipzen A."/>
            <person name="Daum C."/>
            <person name="Barry K."/>
            <person name="Grigoriev I.V."/>
            <person name="Favel A."/>
            <person name="Rosso M.N."/>
            <person name="Martin F."/>
        </authorList>
    </citation>
    <scope>NUCLEOTIDE SEQUENCE [LARGE SCALE GENOMIC DNA]</scope>
    <source>
        <strain evidence="4 5">CIRM-BRFM 2984</strain>
    </source>
</reference>
<dbReference type="PROSITE" id="PS50158">
    <property type="entry name" value="ZF_CCHC"/>
    <property type="match status" value="1"/>
</dbReference>
<keyword evidence="1" id="KW-0862">Zinc</keyword>
<name>A0AAW0ATB3_9AGAR</name>
<keyword evidence="1" id="KW-0863">Zinc-finger</keyword>
<keyword evidence="5" id="KW-1185">Reference proteome</keyword>
<dbReference type="Proteomes" id="UP001362999">
    <property type="component" value="Unassembled WGS sequence"/>
</dbReference>
<accession>A0AAW0ATB3</accession>
<feature type="compositionally biased region" description="Gly residues" evidence="2">
    <location>
        <begin position="396"/>
        <end position="406"/>
    </location>
</feature>
<organism evidence="4 5">
    <name type="scientific">Favolaschia claudopus</name>
    <dbReference type="NCBI Taxonomy" id="2862362"/>
    <lineage>
        <taxon>Eukaryota</taxon>
        <taxon>Fungi</taxon>
        <taxon>Dikarya</taxon>
        <taxon>Basidiomycota</taxon>
        <taxon>Agaricomycotina</taxon>
        <taxon>Agaricomycetes</taxon>
        <taxon>Agaricomycetidae</taxon>
        <taxon>Agaricales</taxon>
        <taxon>Marasmiineae</taxon>
        <taxon>Mycenaceae</taxon>
        <taxon>Favolaschia</taxon>
    </lineage>
</organism>
<feature type="region of interest" description="Disordered" evidence="2">
    <location>
        <begin position="379"/>
        <end position="406"/>
    </location>
</feature>
<sequence>MEVDAPTVTTAQNSIANAIITNAVNNPAPTASDSGNGTAPSVEPGQRDTPARPAEDTIMGLPAYAWLLGAMADAPVVHGWTMTRVKHNQRKVARDALEIKPASTLAAVFGQSDRPTDRAGGADIIAAAIVQDGLAKEDEFQIIPPIPDAGNPNDDIHPIANIITDCSVELKRRLVATGKLHYLPDGSDRGYTIYFIDPSAEQSWFTGAYINIRKTTTPAEFLAALKTKLIADPIIVDMVRADHTRVLLDHFDMDLIVDILLHFARVDRYPVHAPGSATERIAFRLYMPAPSIHDVAIGKFKDRLMSPSFSFDVGHQGVASPFFVRKGRFEKPMECYECSGLDHFKRDCPLINCEGHRRVHPVAVEQSNQPTIALGTTFSSMEAPAPPPTNTYPGSQRGGYSGRGFNGGGRGFFGGGRGGGYRGFDGHRGY</sequence>
<feature type="domain" description="CCHC-type" evidence="3">
    <location>
        <begin position="335"/>
        <end position="349"/>
    </location>
</feature>
<dbReference type="GO" id="GO:0003676">
    <property type="term" value="F:nucleic acid binding"/>
    <property type="evidence" value="ECO:0007669"/>
    <property type="project" value="InterPro"/>
</dbReference>
<evidence type="ECO:0000256" key="1">
    <source>
        <dbReference type="PROSITE-ProRule" id="PRU00047"/>
    </source>
</evidence>
<proteinExistence type="predicted"/>
<dbReference type="GO" id="GO:0008270">
    <property type="term" value="F:zinc ion binding"/>
    <property type="evidence" value="ECO:0007669"/>
    <property type="project" value="UniProtKB-KW"/>
</dbReference>
<evidence type="ECO:0000259" key="3">
    <source>
        <dbReference type="PROSITE" id="PS50158"/>
    </source>
</evidence>
<evidence type="ECO:0000313" key="5">
    <source>
        <dbReference type="Proteomes" id="UP001362999"/>
    </source>
</evidence>
<gene>
    <name evidence="4" type="ORF">R3P38DRAFT_2990296</name>
</gene>
<comment type="caution">
    <text evidence="4">The sequence shown here is derived from an EMBL/GenBank/DDBJ whole genome shotgun (WGS) entry which is preliminary data.</text>
</comment>